<keyword evidence="1" id="KW-1133">Transmembrane helix</keyword>
<keyword evidence="3" id="KW-1185">Reference proteome</keyword>
<name>A0A8S1T588_PAROT</name>
<feature type="transmembrane region" description="Helical" evidence="1">
    <location>
        <begin position="76"/>
        <end position="92"/>
    </location>
</feature>
<evidence type="ECO:0000313" key="3">
    <source>
        <dbReference type="Proteomes" id="UP000683925"/>
    </source>
</evidence>
<evidence type="ECO:0008006" key="4">
    <source>
        <dbReference type="Google" id="ProtNLM"/>
    </source>
</evidence>
<proteinExistence type="predicted"/>
<keyword evidence="1" id="KW-0472">Membrane</keyword>
<accession>A0A8S1T588</accession>
<keyword evidence="1" id="KW-0812">Transmembrane</keyword>
<evidence type="ECO:0000313" key="2">
    <source>
        <dbReference type="EMBL" id="CAD8146667.1"/>
    </source>
</evidence>
<organism evidence="2 3">
    <name type="scientific">Paramecium octaurelia</name>
    <dbReference type="NCBI Taxonomy" id="43137"/>
    <lineage>
        <taxon>Eukaryota</taxon>
        <taxon>Sar</taxon>
        <taxon>Alveolata</taxon>
        <taxon>Ciliophora</taxon>
        <taxon>Intramacronucleata</taxon>
        <taxon>Oligohymenophorea</taxon>
        <taxon>Peniculida</taxon>
        <taxon>Parameciidae</taxon>
        <taxon>Paramecium</taxon>
    </lineage>
</organism>
<dbReference type="AlphaFoldDB" id="A0A8S1T588"/>
<comment type="caution">
    <text evidence="2">The sequence shown here is derived from an EMBL/GenBank/DDBJ whole genome shotgun (WGS) entry which is preliminary data.</text>
</comment>
<reference evidence="2" key="1">
    <citation type="submission" date="2021-01" db="EMBL/GenBank/DDBJ databases">
        <authorList>
            <consortium name="Genoscope - CEA"/>
            <person name="William W."/>
        </authorList>
    </citation>
    <scope>NUCLEOTIDE SEQUENCE</scope>
</reference>
<sequence>MILFCRCIPIIVKSEIFQILNFYKILCYEVGKLNKYIKKIDVGFIDILSFFFIIITLFNVYEMNQQSDLLCTQESRIFYGLTGITIIFVFLNKSQTTKIQLTFKNENFILYKQQNQIFKM</sequence>
<feature type="transmembrane region" description="Helical" evidence="1">
    <location>
        <begin position="42"/>
        <end position="61"/>
    </location>
</feature>
<dbReference type="Proteomes" id="UP000683925">
    <property type="component" value="Unassembled WGS sequence"/>
</dbReference>
<gene>
    <name evidence="2" type="ORF">POCTA_138.1.T0190030</name>
</gene>
<evidence type="ECO:0000256" key="1">
    <source>
        <dbReference type="SAM" id="Phobius"/>
    </source>
</evidence>
<protein>
    <recommendedName>
        <fullName evidence="4">Transmembrane protein</fullName>
    </recommendedName>
</protein>
<dbReference type="EMBL" id="CAJJDP010000019">
    <property type="protein sequence ID" value="CAD8146667.1"/>
    <property type="molecule type" value="Genomic_DNA"/>
</dbReference>